<organism evidence="3 4">
    <name type="scientific">Brevibacterium linens ATCC 9172</name>
    <dbReference type="NCBI Taxonomy" id="1255617"/>
    <lineage>
        <taxon>Bacteria</taxon>
        <taxon>Bacillati</taxon>
        <taxon>Actinomycetota</taxon>
        <taxon>Actinomycetes</taxon>
        <taxon>Micrococcales</taxon>
        <taxon>Brevibacteriaceae</taxon>
        <taxon>Brevibacterium</taxon>
    </lineage>
</organism>
<keyword evidence="2" id="KW-0472">Membrane</keyword>
<keyword evidence="2" id="KW-0812">Transmembrane</keyword>
<evidence type="ECO:0000313" key="3">
    <source>
        <dbReference type="EMBL" id="SMY02972.1"/>
    </source>
</evidence>
<sequence>MSTTQGSSPTSAADGDEPKAGKDGGDHKGTGDKDKDEPDIADDSNLEDNAPTTPGDVPELPSGQGDEDQYQSPAPRDETTLVDGDDDTPSDEPSDESTPSPDRTEEVVITDGSTPRAGEPATEGINGATVGFSLGALVVATVGGFILYTVLRRKKDDQ</sequence>
<dbReference type="EMBL" id="FXYY01000058">
    <property type="protein sequence ID" value="SMY02972.1"/>
    <property type="molecule type" value="Genomic_DNA"/>
</dbReference>
<evidence type="ECO:0000256" key="1">
    <source>
        <dbReference type="SAM" id="MobiDB-lite"/>
    </source>
</evidence>
<name>A0A2H1KUS1_BRELN</name>
<dbReference type="AlphaFoldDB" id="A0A2H1KUS1"/>
<evidence type="ECO:0000313" key="4">
    <source>
        <dbReference type="Proteomes" id="UP000234641"/>
    </source>
</evidence>
<keyword evidence="2" id="KW-1133">Transmembrane helix</keyword>
<reference evidence="3 4" key="1">
    <citation type="submission" date="2017-03" db="EMBL/GenBank/DDBJ databases">
        <authorList>
            <person name="Afonso C.L."/>
            <person name="Miller P.J."/>
            <person name="Scott M.A."/>
            <person name="Spackman E."/>
            <person name="Goraichik I."/>
            <person name="Dimitrov K.M."/>
            <person name="Suarez D.L."/>
            <person name="Swayne D.E."/>
        </authorList>
    </citation>
    <scope>NUCLEOTIDE SEQUENCE [LARGE SCALE GENOMIC DNA]</scope>
    <source>
        <strain evidence="3 4">ATCC 9172</strain>
    </source>
</reference>
<dbReference type="Proteomes" id="UP000234641">
    <property type="component" value="Unassembled WGS sequence"/>
</dbReference>
<proteinExistence type="predicted"/>
<feature type="compositionally biased region" description="Polar residues" evidence="1">
    <location>
        <begin position="1"/>
        <end position="11"/>
    </location>
</feature>
<feature type="transmembrane region" description="Helical" evidence="2">
    <location>
        <begin position="130"/>
        <end position="151"/>
    </location>
</feature>
<feature type="compositionally biased region" description="Basic and acidic residues" evidence="1">
    <location>
        <begin position="16"/>
        <end position="38"/>
    </location>
</feature>
<accession>A0A2H1KUS1</accession>
<gene>
    <name evidence="3" type="ORF">BLIN9172_03531</name>
</gene>
<dbReference type="RefSeq" id="WP_101556174.1">
    <property type="nucleotide sequence ID" value="NZ_FXYY01000058.1"/>
</dbReference>
<evidence type="ECO:0000256" key="2">
    <source>
        <dbReference type="SAM" id="Phobius"/>
    </source>
</evidence>
<feature type="compositionally biased region" description="Acidic residues" evidence="1">
    <location>
        <begin position="83"/>
        <end position="95"/>
    </location>
</feature>
<feature type="region of interest" description="Disordered" evidence="1">
    <location>
        <begin position="1"/>
        <end position="124"/>
    </location>
</feature>
<protein>
    <submittedName>
        <fullName evidence="3">Uncharacterized protein</fullName>
    </submittedName>
</protein>